<dbReference type="EMBL" id="AFXP01000008">
    <property type="protein sequence ID" value="EHG16345.1"/>
    <property type="molecule type" value="Genomic_DNA"/>
</dbReference>
<sequence length="21" mass="2342">MKGMLSDCRAQLIFAKICKQG</sequence>
<accession>G6AG15</accession>
<dbReference type="AlphaFoldDB" id="G6AG15"/>
<organism evidence="1 2">
    <name type="scientific">Prevotella histicola F0411</name>
    <dbReference type="NCBI Taxonomy" id="857291"/>
    <lineage>
        <taxon>Bacteria</taxon>
        <taxon>Pseudomonadati</taxon>
        <taxon>Bacteroidota</taxon>
        <taxon>Bacteroidia</taxon>
        <taxon>Bacteroidales</taxon>
        <taxon>Prevotellaceae</taxon>
        <taxon>Prevotella</taxon>
    </lineage>
</organism>
<evidence type="ECO:0000313" key="2">
    <source>
        <dbReference type="Proteomes" id="UP000004597"/>
    </source>
</evidence>
<name>G6AG15_9BACT</name>
<comment type="caution">
    <text evidence="1">The sequence shown here is derived from an EMBL/GenBank/DDBJ whole genome shotgun (WGS) entry which is preliminary data.</text>
</comment>
<reference evidence="1 2" key="1">
    <citation type="submission" date="2011-10" db="EMBL/GenBank/DDBJ databases">
        <title>The Genome Sequence of Prevotella histicola F0411.</title>
        <authorList>
            <consortium name="The Broad Institute Genome Sequencing Platform"/>
            <person name="Earl A."/>
            <person name="Ward D."/>
            <person name="Feldgarden M."/>
            <person name="Gevers D."/>
            <person name="Izard J."/>
            <person name="Ganesan A."/>
            <person name="Blanton J.M."/>
            <person name="Baranova O.V."/>
            <person name="Tanner A.C."/>
            <person name="Mathney J.M.J."/>
            <person name="Dewhirst F.E."/>
            <person name="Young S.K."/>
            <person name="Zeng Q."/>
            <person name="Gargeya S."/>
            <person name="Fitzgerald M."/>
            <person name="Haas B."/>
            <person name="Abouelleil A."/>
            <person name="Alvarado L."/>
            <person name="Arachchi H.M."/>
            <person name="Berlin A."/>
            <person name="Brown A."/>
            <person name="Chapman S.B."/>
            <person name="Chen Z."/>
            <person name="Dunbar C."/>
            <person name="Freedman E."/>
            <person name="Gearin G."/>
            <person name="Gellesch M."/>
            <person name="Goldberg J."/>
            <person name="Griggs A."/>
            <person name="Gujja S."/>
            <person name="Heiman D."/>
            <person name="Howarth C."/>
            <person name="Larson L."/>
            <person name="Lui A."/>
            <person name="MacDonald P.J.P."/>
            <person name="Montmayeur A."/>
            <person name="Murphy C."/>
            <person name="Neiman D."/>
            <person name="Pearson M."/>
            <person name="Priest M."/>
            <person name="Roberts A."/>
            <person name="Saif S."/>
            <person name="Shea T."/>
            <person name="Shenoy N."/>
            <person name="Sisk P."/>
            <person name="Stolte C."/>
            <person name="Sykes S."/>
            <person name="Wortman J."/>
            <person name="Nusbaum C."/>
            <person name="Birren B."/>
        </authorList>
    </citation>
    <scope>NUCLEOTIDE SEQUENCE [LARGE SCALE GENOMIC DNA]</scope>
    <source>
        <strain evidence="1 2">F0411</strain>
    </source>
</reference>
<protein>
    <submittedName>
        <fullName evidence="1">Uncharacterized protein</fullName>
    </submittedName>
</protein>
<proteinExistence type="predicted"/>
<dbReference type="HOGENOM" id="CLU_3429152_0_0_10"/>
<dbReference type="Proteomes" id="UP000004597">
    <property type="component" value="Unassembled WGS sequence"/>
</dbReference>
<feature type="non-terminal residue" evidence="1">
    <location>
        <position position="21"/>
    </location>
</feature>
<evidence type="ECO:0000313" key="1">
    <source>
        <dbReference type="EMBL" id="EHG16345.1"/>
    </source>
</evidence>
<keyword evidence="2" id="KW-1185">Reference proteome</keyword>
<gene>
    <name evidence="1" type="ORF">HMPREF9138_01042</name>
</gene>